<feature type="domain" description="Metallo-beta-lactamase" evidence="5">
    <location>
        <begin position="27"/>
        <end position="209"/>
    </location>
</feature>
<keyword evidence="2" id="KW-0479">Metal-binding</keyword>
<evidence type="ECO:0000256" key="3">
    <source>
        <dbReference type="ARBA" id="ARBA00022801"/>
    </source>
</evidence>
<dbReference type="EMBL" id="QICB01000002">
    <property type="protein sequence ID" value="RNL20878.1"/>
    <property type="molecule type" value="Genomic_DNA"/>
</dbReference>
<sequence length="226" mass="24185">MRADRKRVVTDANGCVPVSILTIGMMDNNCFIVSAGREEGAPALVVDPAGDADAILKALGWLDLKYIVCTHDHNDHLVALPALQKATGAKVVAHPLDSKIIESGQPGYFGDWDAVAPVHVDRKVKDGDSIKLGSLEFKVLHTPGHTKGGICLYLPGFDGKPGLLFSGDTLFRGATGRVDFEGGSAREMRASLRNKLSALPDATIVYPGHEGLTTIGMERRRVIEAF</sequence>
<comment type="cofactor">
    <cofactor evidence="1">
        <name>Zn(2+)</name>
        <dbReference type="ChEBI" id="CHEBI:29105"/>
    </cofactor>
</comment>
<dbReference type="AlphaFoldDB" id="A0A3N0AGE5"/>
<dbReference type="PANTHER" id="PTHR46233">
    <property type="entry name" value="HYDROXYACYLGLUTATHIONE HYDROLASE GLOC"/>
    <property type="match status" value="1"/>
</dbReference>
<dbReference type="SMART" id="SM00849">
    <property type="entry name" value="Lactamase_B"/>
    <property type="match status" value="1"/>
</dbReference>
<dbReference type="SUPFAM" id="SSF56281">
    <property type="entry name" value="Metallo-hydrolase/oxidoreductase"/>
    <property type="match status" value="1"/>
</dbReference>
<keyword evidence="7" id="KW-1185">Reference proteome</keyword>
<evidence type="ECO:0000313" key="7">
    <source>
        <dbReference type="Proteomes" id="UP000267368"/>
    </source>
</evidence>
<evidence type="ECO:0000256" key="4">
    <source>
        <dbReference type="ARBA" id="ARBA00022833"/>
    </source>
</evidence>
<organism evidence="6 7">
    <name type="scientific">Slackia faecicanis</name>
    <dbReference type="NCBI Taxonomy" id="255723"/>
    <lineage>
        <taxon>Bacteria</taxon>
        <taxon>Bacillati</taxon>
        <taxon>Actinomycetota</taxon>
        <taxon>Coriobacteriia</taxon>
        <taxon>Eggerthellales</taxon>
        <taxon>Eggerthellaceae</taxon>
        <taxon>Slackia</taxon>
    </lineage>
</organism>
<keyword evidence="4" id="KW-0862">Zinc</keyword>
<dbReference type="Gene3D" id="3.60.15.10">
    <property type="entry name" value="Ribonuclease Z/Hydroxyacylglutathione hydrolase-like"/>
    <property type="match status" value="1"/>
</dbReference>
<dbReference type="Proteomes" id="UP000267368">
    <property type="component" value="Unassembled WGS sequence"/>
</dbReference>
<reference evidence="7" key="1">
    <citation type="submission" date="2018-05" db="EMBL/GenBank/DDBJ databases">
        <title>Genome Sequencing of selected type strains of the family Eggerthellaceae.</title>
        <authorList>
            <person name="Danylec N."/>
            <person name="Stoll D.A."/>
            <person name="Doetsch A."/>
            <person name="Huch M."/>
        </authorList>
    </citation>
    <scope>NUCLEOTIDE SEQUENCE [LARGE SCALE GENOMIC DNA]</scope>
    <source>
        <strain evidence="7">DSM 17537</strain>
    </source>
</reference>
<evidence type="ECO:0000256" key="2">
    <source>
        <dbReference type="ARBA" id="ARBA00022723"/>
    </source>
</evidence>
<dbReference type="CDD" id="cd06262">
    <property type="entry name" value="metallo-hydrolase-like_MBL-fold"/>
    <property type="match status" value="1"/>
</dbReference>
<keyword evidence="3 6" id="KW-0378">Hydrolase</keyword>
<comment type="caution">
    <text evidence="6">The sequence shown here is derived from an EMBL/GenBank/DDBJ whole genome shotgun (WGS) entry which is preliminary data.</text>
</comment>
<dbReference type="InterPro" id="IPR036866">
    <property type="entry name" value="RibonucZ/Hydroxyglut_hydro"/>
</dbReference>
<dbReference type="PANTHER" id="PTHR46233:SF3">
    <property type="entry name" value="HYDROXYACYLGLUTATHIONE HYDROLASE GLOC"/>
    <property type="match status" value="1"/>
</dbReference>
<dbReference type="OrthoDB" id="9802991at2"/>
<dbReference type="InterPro" id="IPR051453">
    <property type="entry name" value="MBL_Glyoxalase_II"/>
</dbReference>
<protein>
    <submittedName>
        <fullName evidence="6">MBL fold metallo-hydrolase</fullName>
    </submittedName>
</protein>
<name>A0A3N0AGE5_9ACTN</name>
<evidence type="ECO:0000313" key="6">
    <source>
        <dbReference type="EMBL" id="RNL20878.1"/>
    </source>
</evidence>
<accession>A0A3N0AGE5</accession>
<dbReference type="GO" id="GO:0016787">
    <property type="term" value="F:hydrolase activity"/>
    <property type="evidence" value="ECO:0007669"/>
    <property type="project" value="UniProtKB-KW"/>
</dbReference>
<proteinExistence type="predicted"/>
<dbReference type="GO" id="GO:0046872">
    <property type="term" value="F:metal ion binding"/>
    <property type="evidence" value="ECO:0007669"/>
    <property type="project" value="UniProtKB-KW"/>
</dbReference>
<dbReference type="Pfam" id="PF00753">
    <property type="entry name" value="Lactamase_B"/>
    <property type="match status" value="1"/>
</dbReference>
<evidence type="ECO:0000259" key="5">
    <source>
        <dbReference type="SMART" id="SM00849"/>
    </source>
</evidence>
<evidence type="ECO:0000256" key="1">
    <source>
        <dbReference type="ARBA" id="ARBA00001947"/>
    </source>
</evidence>
<dbReference type="RefSeq" id="WP_123197977.1">
    <property type="nucleotide sequence ID" value="NZ_QICB01000002.1"/>
</dbReference>
<dbReference type="InterPro" id="IPR001279">
    <property type="entry name" value="Metallo-B-lactamas"/>
</dbReference>
<gene>
    <name evidence="6" type="ORF">DMP07_04690</name>
</gene>